<reference evidence="15 16" key="1">
    <citation type="submission" date="2016-10" db="EMBL/GenBank/DDBJ databases">
        <authorList>
            <person name="de Groot N.N."/>
        </authorList>
    </citation>
    <scope>NUCLEOTIDE SEQUENCE [LARGE SCALE GENOMIC DNA]</scope>
    <source>
        <strain evidence="15 16">NLAE-zl-C57</strain>
    </source>
</reference>
<protein>
    <submittedName>
        <fullName evidence="2">DUF4494 domain-containing protein</fullName>
    </submittedName>
</protein>
<dbReference type="Proteomes" id="UP001219389">
    <property type="component" value="Unassembled WGS sequence"/>
</dbReference>
<evidence type="ECO:0000313" key="12">
    <source>
        <dbReference type="EMBL" id="QDM12334.1"/>
    </source>
</evidence>
<dbReference type="RefSeq" id="WP_004296648.1">
    <property type="nucleotide sequence ID" value="NZ_BAABYJ010000001.1"/>
</dbReference>
<dbReference type="EMBL" id="QRJR01000025">
    <property type="protein sequence ID" value="RHH41987.1"/>
    <property type="molecule type" value="Genomic_DNA"/>
</dbReference>
<dbReference type="Proteomes" id="UP000375690">
    <property type="component" value="Unassembled WGS sequence"/>
</dbReference>
<dbReference type="EMBL" id="VWLX01000010">
    <property type="protein sequence ID" value="KAA3803967.1"/>
    <property type="molecule type" value="Genomic_DNA"/>
</dbReference>
<accession>A0A139KRI6</accession>
<dbReference type="EMBL" id="VWFC01000026">
    <property type="protein sequence ID" value="KAB1323789.1"/>
    <property type="molecule type" value="Genomic_DNA"/>
</dbReference>
<dbReference type="EMBL" id="VWKB01000021">
    <property type="protein sequence ID" value="KAA4095782.1"/>
    <property type="molecule type" value="Genomic_DNA"/>
</dbReference>
<dbReference type="EMBL" id="VWFO01000029">
    <property type="protein sequence ID" value="KAA4662304.1"/>
    <property type="molecule type" value="Genomic_DNA"/>
</dbReference>
<dbReference type="InterPro" id="IPR027848">
    <property type="entry name" value="DUF4494"/>
</dbReference>
<dbReference type="Proteomes" id="UP000435985">
    <property type="component" value="Unassembled WGS sequence"/>
</dbReference>
<dbReference type="EMBL" id="VWLB01000067">
    <property type="protein sequence ID" value="KAA3922266.1"/>
    <property type="molecule type" value="Genomic_DNA"/>
</dbReference>
<evidence type="ECO:0000313" key="1">
    <source>
        <dbReference type="EMBL" id="KAA3803967.1"/>
    </source>
</evidence>
<evidence type="ECO:0000313" key="8">
    <source>
        <dbReference type="EMBL" id="KAB1323789.1"/>
    </source>
</evidence>
<dbReference type="Proteomes" id="UP000460135">
    <property type="component" value="Unassembled WGS sequence"/>
</dbReference>
<dbReference type="Proteomes" id="UP000478493">
    <property type="component" value="Unassembled WGS sequence"/>
</dbReference>
<evidence type="ECO:0000313" key="6">
    <source>
        <dbReference type="EMBL" id="KAA4621864.1"/>
    </source>
</evidence>
<dbReference type="GeneID" id="82187645"/>
<dbReference type="KEGG" id="boa:Bovatus_01350"/>
<evidence type="ECO:0000313" key="11">
    <source>
        <dbReference type="EMBL" id="MDC7961303.1"/>
    </source>
</evidence>
<dbReference type="PATRIC" id="fig|28116.10.peg.4669"/>
<evidence type="ECO:0000313" key="2">
    <source>
        <dbReference type="EMBL" id="KAA3922266.1"/>
    </source>
</evidence>
<dbReference type="Proteomes" id="UP001214017">
    <property type="component" value="Unassembled WGS sequence"/>
</dbReference>
<dbReference type="Proteomes" id="UP000283329">
    <property type="component" value="Unassembled WGS sequence"/>
</dbReference>
<organism evidence="2 21">
    <name type="scientific">Bacteroides ovatus</name>
    <dbReference type="NCBI Taxonomy" id="28116"/>
    <lineage>
        <taxon>Bacteria</taxon>
        <taxon>Pseudomonadati</taxon>
        <taxon>Bacteroidota</taxon>
        <taxon>Bacteroidia</taxon>
        <taxon>Bacteroidales</taxon>
        <taxon>Bacteroidaceae</taxon>
        <taxon>Bacteroides</taxon>
    </lineage>
</organism>
<reference evidence="12" key="3">
    <citation type="journal article" date="2018" name="Nature">
        <title>Human gut bacteria contain acquired interbacterial defence systems.</title>
        <authorList>
            <person name="Ross B.D."/>
            <person name="Verster A.J."/>
            <person name="Radey M.C."/>
            <person name="Schmidtke D.T."/>
            <person name="Pope C.E."/>
            <person name="Hoffman L.R."/>
            <person name="Hajjar A."/>
            <person name="Peterson S.B."/>
            <person name="Borenstein E."/>
            <person name="Mougous J."/>
        </authorList>
    </citation>
    <scope>NUCLEOTIDE SEQUENCE</scope>
    <source>
        <strain evidence="12">3725 D1 iv</strain>
    </source>
</reference>
<dbReference type="Proteomes" id="UP000473905">
    <property type="component" value="Unassembled WGS sequence"/>
</dbReference>
<proteinExistence type="predicted"/>
<dbReference type="EMBL" id="VWGP01000030">
    <property type="protein sequence ID" value="KAA4527230.1"/>
    <property type="molecule type" value="Genomic_DNA"/>
</dbReference>
<dbReference type="Proteomes" id="UP000323717">
    <property type="component" value="Unassembled WGS sequence"/>
</dbReference>
<reference evidence="12" key="6">
    <citation type="submission" date="2019-07" db="EMBL/GenBank/DDBJ databases">
        <authorList>
            <person name="Ross B.D."/>
            <person name="Verster A.J."/>
            <person name="Radey M.C."/>
            <person name="Schmidtke D.T."/>
            <person name="Pope C.E."/>
            <person name="Hoffman L.R."/>
            <person name="Hajjar A."/>
            <person name="Peterson S.B."/>
            <person name="Borenstein E."/>
            <person name="Mougous J.D."/>
        </authorList>
    </citation>
    <scope>NUCLEOTIDE SEQUENCE</scope>
    <source>
        <strain evidence="12">3725 D1 iv</strain>
    </source>
</reference>
<dbReference type="EMBL" id="VWFP01000028">
    <property type="protein sequence ID" value="KAA4621864.1"/>
    <property type="molecule type" value="Genomic_DNA"/>
</dbReference>
<dbReference type="Proteomes" id="UP000365824">
    <property type="component" value="Unassembled WGS sequence"/>
</dbReference>
<evidence type="ECO:0000313" key="27">
    <source>
        <dbReference type="Proteomes" id="UP000478493"/>
    </source>
</evidence>
<evidence type="ECO:0000313" key="3">
    <source>
        <dbReference type="EMBL" id="KAA3931638.1"/>
    </source>
</evidence>
<dbReference type="Proteomes" id="UP000266492">
    <property type="component" value="Unassembled WGS sequence"/>
</dbReference>
<evidence type="ECO:0000313" key="21">
    <source>
        <dbReference type="Proteomes" id="UP000365824"/>
    </source>
</evidence>
<dbReference type="AlphaFoldDB" id="A0A139KRI6"/>
<dbReference type="EMBL" id="QRVZ01000001">
    <property type="protein sequence ID" value="RGS88429.1"/>
    <property type="molecule type" value="Genomic_DNA"/>
</dbReference>
<sequence>MAMHTWFECKIRYEKVMENGMQKKVTEPYLVDALSFTEAEARIIEEMTPFISGEFTVSDIKRANYSELFPSDEESADRWFKCKLIFITLDEKSGAEKKTSTQVLVQAADLRDAVKKLDEGMKGTMADYQIGMVSETPLMDVYPYSAEPNDKPEFDPSKA</sequence>
<evidence type="ECO:0000313" key="4">
    <source>
        <dbReference type="EMBL" id="KAA4095782.1"/>
    </source>
</evidence>
<dbReference type="EMBL" id="JAQNWR010000008">
    <property type="protein sequence ID" value="MDC2408710.1"/>
    <property type="molecule type" value="Genomic_DNA"/>
</dbReference>
<dbReference type="EMBL" id="FNDO01000064">
    <property type="protein sequence ID" value="SDI66961.1"/>
    <property type="molecule type" value="Genomic_DNA"/>
</dbReference>
<evidence type="ECO:0000313" key="18">
    <source>
        <dbReference type="Proteomes" id="UP000283329"/>
    </source>
</evidence>
<dbReference type="EMBL" id="VWLE01001002">
    <property type="protein sequence ID" value="KAA3931638.1"/>
    <property type="molecule type" value="Genomic_DNA"/>
</dbReference>
<evidence type="ECO:0000313" key="26">
    <source>
        <dbReference type="Proteomes" id="UP000473905"/>
    </source>
</evidence>
<evidence type="ECO:0000313" key="9">
    <source>
        <dbReference type="EMBL" id="MDC2408710.1"/>
    </source>
</evidence>
<evidence type="ECO:0000313" key="7">
    <source>
        <dbReference type="EMBL" id="KAA4662304.1"/>
    </source>
</evidence>
<dbReference type="EMBL" id="JAQNZF010000014">
    <property type="protein sequence ID" value="MDC2742988.1"/>
    <property type="molecule type" value="Genomic_DNA"/>
</dbReference>
<evidence type="ECO:0000313" key="16">
    <source>
        <dbReference type="Proteomes" id="UP000181870"/>
    </source>
</evidence>
<dbReference type="Proteomes" id="UP000318823">
    <property type="component" value="Chromosome"/>
</dbReference>
<evidence type="ECO:0000313" key="23">
    <source>
        <dbReference type="Proteomes" id="UP000424805"/>
    </source>
</evidence>
<reference evidence="20 21" key="5">
    <citation type="journal article" date="2019" name="Nat. Med.">
        <title>A library of human gut bacterial isolates paired with longitudinal multiomics data enables mechanistic microbiome research.</title>
        <authorList>
            <person name="Poyet M."/>
            <person name="Groussin M."/>
            <person name="Gibbons S.M."/>
            <person name="Avila-Pacheco J."/>
            <person name="Jiang X."/>
            <person name="Kearney S.M."/>
            <person name="Perrotta A.R."/>
            <person name="Berdy B."/>
            <person name="Zhao S."/>
            <person name="Lieberman T.D."/>
            <person name="Swanson P.K."/>
            <person name="Smith M."/>
            <person name="Roesemann S."/>
            <person name="Alexander J.E."/>
            <person name="Rich S.A."/>
            <person name="Livny J."/>
            <person name="Vlamakis H."/>
            <person name="Clish C."/>
            <person name="Bullock K."/>
            <person name="Deik A."/>
            <person name="Scott J."/>
            <person name="Pierce K.A."/>
            <person name="Xavier R.J."/>
            <person name="Alm E.J."/>
        </authorList>
    </citation>
    <scope>NUCLEOTIDE SEQUENCE [LARGE SCALE GENOMIC DNA]</scope>
    <source>
        <strain evidence="4 26">BIOML-A134</strain>
        <strain evidence="7 24">BIOML-A14</strain>
        <strain evidence="6 23">BIOML-A15</strain>
        <strain evidence="2 21">BIOML-A160</strain>
        <strain evidence="3 20">BIOML-A163</strain>
        <strain evidence="1 25">BIOML-A183</strain>
        <strain evidence="8 22">BIOML-A2</strain>
        <strain evidence="5 27">BIOML-A41</strain>
    </source>
</reference>
<evidence type="ECO:0000313" key="19">
    <source>
        <dbReference type="Proteomes" id="UP000318823"/>
    </source>
</evidence>
<name>A0A139KRI6_BACOV</name>
<dbReference type="Proteomes" id="UP000424805">
    <property type="component" value="Unassembled WGS sequence"/>
</dbReference>
<evidence type="ECO:0000313" key="25">
    <source>
        <dbReference type="Proteomes" id="UP000460135"/>
    </source>
</evidence>
<reference evidence="9" key="7">
    <citation type="submission" date="2022-10" db="EMBL/GenBank/DDBJ databases">
        <title>Human gut microbiome strain richness.</title>
        <authorList>
            <person name="Chen-Liaw A."/>
        </authorList>
    </citation>
    <scope>NUCLEOTIDE SEQUENCE</scope>
    <source>
        <strain evidence="10">BSD2780120875st1_E1_BSD2780120875_150330</strain>
        <strain evidence="9">F7_m1001271B151109d0_201107</strain>
        <strain evidence="11">RTP21484st1_H8_RTP21484_190118</strain>
    </source>
</reference>
<dbReference type="EMBL" id="CP041395">
    <property type="protein sequence ID" value="QDM12334.1"/>
    <property type="molecule type" value="Genomic_DNA"/>
</dbReference>
<dbReference type="Pfam" id="PF14902">
    <property type="entry name" value="DUF4494"/>
    <property type="match status" value="1"/>
</dbReference>
<dbReference type="Proteomes" id="UP000181870">
    <property type="component" value="Unassembled WGS sequence"/>
</dbReference>
<evidence type="ECO:0000313" key="24">
    <source>
        <dbReference type="Proteomes" id="UP000435985"/>
    </source>
</evidence>
<evidence type="ECO:0000313" key="17">
    <source>
        <dbReference type="Proteomes" id="UP000266492"/>
    </source>
</evidence>
<evidence type="ECO:0000313" key="20">
    <source>
        <dbReference type="Proteomes" id="UP000323717"/>
    </source>
</evidence>
<dbReference type="Proteomes" id="UP001215078">
    <property type="component" value="Unassembled WGS sequence"/>
</dbReference>
<evidence type="ECO:0000313" key="13">
    <source>
        <dbReference type="EMBL" id="RGS88429.1"/>
    </source>
</evidence>
<dbReference type="EMBL" id="JAQQPO010000043">
    <property type="protein sequence ID" value="MDC7961303.1"/>
    <property type="molecule type" value="Genomic_DNA"/>
</dbReference>
<evidence type="ECO:0000313" key="5">
    <source>
        <dbReference type="EMBL" id="KAA4527230.1"/>
    </source>
</evidence>
<keyword evidence="26" id="KW-1185">Reference proteome</keyword>
<evidence type="ECO:0000313" key="15">
    <source>
        <dbReference type="EMBL" id="SDI66961.1"/>
    </source>
</evidence>
<evidence type="ECO:0000313" key="22">
    <source>
        <dbReference type="Proteomes" id="UP000375690"/>
    </source>
</evidence>
<reference evidence="17 18" key="4">
    <citation type="submission" date="2018-08" db="EMBL/GenBank/DDBJ databases">
        <title>A genome reference for cultivated species of the human gut microbiota.</title>
        <authorList>
            <person name="Zou Y."/>
            <person name="Xue W."/>
            <person name="Luo G."/>
        </authorList>
    </citation>
    <scope>NUCLEOTIDE SEQUENCE [LARGE SCALE GENOMIC DNA]</scope>
    <source>
        <strain evidence="13 17">AF20-9LB</strain>
        <strain evidence="14 18">AM17-48</strain>
    </source>
</reference>
<evidence type="ECO:0000313" key="14">
    <source>
        <dbReference type="EMBL" id="RHH41987.1"/>
    </source>
</evidence>
<reference evidence="19" key="2">
    <citation type="journal article" date="2018" name="J. Anim. Genet.">
        <title>Acquired interbacterial defense systems protect against interspecies antagonism in the human gut microbiome.</title>
        <authorList>
            <person name="Ross B.D."/>
            <person name="Verster A.J."/>
            <person name="Radey M.C."/>
            <person name="Schmidtke D.T."/>
            <person name="Pope C.E."/>
            <person name="Hoffman L.R."/>
            <person name="Hajjar A."/>
            <person name="Peterson S.B."/>
            <person name="Borenstein E."/>
            <person name="Mougous J."/>
        </authorList>
    </citation>
    <scope>NUCLEOTIDE SEQUENCE [LARGE SCALE GENOMIC DNA]</scope>
    <source>
        <strain evidence="19">3725 D1 iv</strain>
    </source>
</reference>
<dbReference type="STRING" id="28116.Bovatus_01350"/>
<evidence type="ECO:0000313" key="10">
    <source>
        <dbReference type="EMBL" id="MDC2742988.1"/>
    </source>
</evidence>
<gene>
    <name evidence="14" type="ORF">DW206_19910</name>
    <name evidence="13" type="ORF">DWX70_02660</name>
    <name evidence="12" type="ORF">DYI28_28525</name>
    <name evidence="8" type="ORF">F3B53_18730</name>
    <name evidence="5" type="ORF">F3B85_25005</name>
    <name evidence="6" type="ORF">F3B90_21430</name>
    <name evidence="7" type="ORF">F3B98_19520</name>
    <name evidence="4" type="ORF">F3D66_15595</name>
    <name evidence="3" type="ORF">F3D71_31475</name>
    <name evidence="2" type="ORF">F3F25_26290</name>
    <name evidence="1" type="ORF">F3F51_15350</name>
    <name evidence="9" type="ORF">PO240_12580</name>
    <name evidence="10" type="ORF">PO382_12210</name>
    <name evidence="11" type="ORF">PQ628_24190</name>
    <name evidence="15" type="ORF">SAMN05192582_106417</name>
</gene>